<proteinExistence type="predicted"/>
<name>A0ABR1D0C4_NECAM</name>
<dbReference type="Proteomes" id="UP001303046">
    <property type="component" value="Unassembled WGS sequence"/>
</dbReference>
<accession>A0ABR1D0C4</accession>
<comment type="caution">
    <text evidence="1">The sequence shown here is derived from an EMBL/GenBank/DDBJ whole genome shotgun (WGS) entry which is preliminary data.</text>
</comment>
<keyword evidence="2" id="KW-1185">Reference proteome</keyword>
<dbReference type="EMBL" id="JAVFWL010000003">
    <property type="protein sequence ID" value="KAK6743964.1"/>
    <property type="molecule type" value="Genomic_DNA"/>
</dbReference>
<sequence>MRPDKIGNIQQEEIKTCREELTVDEVIKNERIVIVETILYQLLLFDVPTQPRLPAPSAVSLHYHDFIALSANITATWLLRL</sequence>
<reference evidence="1 2" key="1">
    <citation type="submission" date="2023-08" db="EMBL/GenBank/DDBJ databases">
        <title>A Necator americanus chromosomal reference genome.</title>
        <authorList>
            <person name="Ilik V."/>
            <person name="Petrzelkova K.J."/>
            <person name="Pardy F."/>
            <person name="Fuh T."/>
            <person name="Niatou-Singa F.S."/>
            <person name="Gouil Q."/>
            <person name="Baker L."/>
            <person name="Ritchie M.E."/>
            <person name="Jex A.R."/>
            <person name="Gazzola D."/>
            <person name="Li H."/>
            <person name="Toshio Fujiwara R."/>
            <person name="Zhan B."/>
            <person name="Aroian R.V."/>
            <person name="Pafco B."/>
            <person name="Schwarz E.M."/>
        </authorList>
    </citation>
    <scope>NUCLEOTIDE SEQUENCE [LARGE SCALE GENOMIC DNA]</scope>
    <source>
        <strain evidence="1 2">Aroian</strain>
        <tissue evidence="1">Whole animal</tissue>
    </source>
</reference>
<gene>
    <name evidence="1" type="primary">Necator_chrIII.g11720</name>
    <name evidence="1" type="ORF">RB195_010955</name>
</gene>
<organism evidence="1 2">
    <name type="scientific">Necator americanus</name>
    <name type="common">Human hookworm</name>
    <dbReference type="NCBI Taxonomy" id="51031"/>
    <lineage>
        <taxon>Eukaryota</taxon>
        <taxon>Metazoa</taxon>
        <taxon>Ecdysozoa</taxon>
        <taxon>Nematoda</taxon>
        <taxon>Chromadorea</taxon>
        <taxon>Rhabditida</taxon>
        <taxon>Rhabditina</taxon>
        <taxon>Rhabditomorpha</taxon>
        <taxon>Strongyloidea</taxon>
        <taxon>Ancylostomatidae</taxon>
        <taxon>Bunostominae</taxon>
        <taxon>Necator</taxon>
    </lineage>
</organism>
<evidence type="ECO:0000313" key="2">
    <source>
        <dbReference type="Proteomes" id="UP001303046"/>
    </source>
</evidence>
<evidence type="ECO:0000313" key="1">
    <source>
        <dbReference type="EMBL" id="KAK6743964.1"/>
    </source>
</evidence>
<protein>
    <submittedName>
        <fullName evidence="1">Uncharacterized protein</fullName>
    </submittedName>
</protein>